<organism evidence="2 3">
    <name type="scientific">Vanrija pseudolonga</name>
    <dbReference type="NCBI Taxonomy" id="143232"/>
    <lineage>
        <taxon>Eukaryota</taxon>
        <taxon>Fungi</taxon>
        <taxon>Dikarya</taxon>
        <taxon>Basidiomycota</taxon>
        <taxon>Agaricomycotina</taxon>
        <taxon>Tremellomycetes</taxon>
        <taxon>Trichosporonales</taxon>
        <taxon>Trichosporonaceae</taxon>
        <taxon>Vanrija</taxon>
    </lineage>
</organism>
<reference evidence="2" key="1">
    <citation type="submission" date="2023-10" db="EMBL/GenBank/DDBJ databases">
        <authorList>
            <person name="Noh H."/>
        </authorList>
    </citation>
    <scope>NUCLEOTIDE SEQUENCE</scope>
    <source>
        <strain evidence="2">DUCC4014</strain>
    </source>
</reference>
<sequence length="165" mass="18327">MYRRRPLGAPTPALRRTTETPFGKVQPTFDGFKLANASWGEEDSLLLPVTGWSEPSPSSHQYTIGLDADNTPIMIDEFETFEEAVLTGRGERVPDVEATPDRKGKRKAESPGLPATVTKRRPRRSIVARPEATPRTDDVFGRRMTGPSCKWTQVDGDQTLLIAVF</sequence>
<accession>A0AAF1BRN4</accession>
<protein>
    <submittedName>
        <fullName evidence="2">Uncharacterized protein</fullName>
    </submittedName>
</protein>
<dbReference type="RefSeq" id="XP_062628455.1">
    <property type="nucleotide sequence ID" value="XM_062772471.1"/>
</dbReference>
<feature type="compositionally biased region" description="Basic and acidic residues" evidence="1">
    <location>
        <begin position="89"/>
        <end position="102"/>
    </location>
</feature>
<feature type="region of interest" description="Disordered" evidence="1">
    <location>
        <begin position="89"/>
        <end position="144"/>
    </location>
</feature>
<evidence type="ECO:0000313" key="2">
    <source>
        <dbReference type="EMBL" id="WOO82423.1"/>
    </source>
</evidence>
<feature type="compositionally biased region" description="Basic and acidic residues" evidence="1">
    <location>
        <begin position="132"/>
        <end position="141"/>
    </location>
</feature>
<dbReference type="EMBL" id="CP086717">
    <property type="protein sequence ID" value="WOO82423.1"/>
    <property type="molecule type" value="Genomic_DNA"/>
</dbReference>
<dbReference type="Proteomes" id="UP000827549">
    <property type="component" value="Chromosome 4"/>
</dbReference>
<gene>
    <name evidence="2" type="ORF">LOC62_04G005911</name>
</gene>
<proteinExistence type="predicted"/>
<keyword evidence="3" id="KW-1185">Reference proteome</keyword>
<evidence type="ECO:0000313" key="3">
    <source>
        <dbReference type="Proteomes" id="UP000827549"/>
    </source>
</evidence>
<feature type="region of interest" description="Disordered" evidence="1">
    <location>
        <begin position="1"/>
        <end position="25"/>
    </location>
</feature>
<dbReference type="GeneID" id="87809138"/>
<name>A0AAF1BRN4_9TREE</name>
<evidence type="ECO:0000256" key="1">
    <source>
        <dbReference type="SAM" id="MobiDB-lite"/>
    </source>
</evidence>
<dbReference type="AlphaFoldDB" id="A0AAF1BRN4"/>